<comment type="cofactor">
    <cofactor evidence="7">
        <name>Zn(2+)</name>
        <dbReference type="ChEBI" id="CHEBI:29105"/>
    </cofactor>
    <text evidence="7">Binds 1 zinc ion.</text>
</comment>
<evidence type="ECO:0000256" key="4">
    <source>
        <dbReference type="ARBA" id="ARBA00022759"/>
    </source>
</evidence>
<dbReference type="GO" id="GO:0008270">
    <property type="term" value="F:zinc ion binding"/>
    <property type="evidence" value="ECO:0007669"/>
    <property type="project" value="UniProtKB-UniRule"/>
</dbReference>
<organism evidence="9">
    <name type="scientific">Caldisericum exile</name>
    <dbReference type="NCBI Taxonomy" id="693075"/>
    <lineage>
        <taxon>Bacteria</taxon>
        <taxon>Pseudomonadati</taxon>
        <taxon>Caldisericota/Cryosericota group</taxon>
        <taxon>Caldisericota</taxon>
        <taxon>Caldisericia</taxon>
        <taxon>Caldisericales</taxon>
        <taxon>Caldisericaceae</taxon>
        <taxon>Caldisericum</taxon>
    </lineage>
</organism>
<evidence type="ECO:0000256" key="1">
    <source>
        <dbReference type="ARBA" id="ARBA00010875"/>
    </source>
</evidence>
<sequence length="157" mass="18698">MKKQIHLEVVNRTRKFKVNVCLVKEVLAHIIKKLGIEEQVIIDIAFVSRGEIRRLNKEYRKKDKVTNVLSFTLEHRPKELVVGEIVVSLQKAQEEAKRYGNNFNEYVLFLIIHGFLHVLGLDHEEEEEREKMEKIEEEILQEILKQDRRQVIEICLR</sequence>
<comment type="subcellular location">
    <subcellularLocation>
        <location evidence="7">Cytoplasm</location>
    </subcellularLocation>
</comment>
<reference evidence="9" key="1">
    <citation type="journal article" date="2020" name="mSystems">
        <title>Genome- and Community-Level Interaction Insights into Carbon Utilization and Element Cycling Functions of Hydrothermarchaeota in Hydrothermal Sediment.</title>
        <authorList>
            <person name="Zhou Z."/>
            <person name="Liu Y."/>
            <person name="Xu W."/>
            <person name="Pan J."/>
            <person name="Luo Z.H."/>
            <person name="Li M."/>
        </authorList>
    </citation>
    <scope>NUCLEOTIDE SEQUENCE [LARGE SCALE GENOMIC DNA]</scope>
    <source>
        <strain evidence="9">SpSt-794</strain>
    </source>
</reference>
<dbReference type="NCBIfam" id="TIGR00043">
    <property type="entry name" value="rRNA maturation RNase YbeY"/>
    <property type="match status" value="1"/>
</dbReference>
<comment type="function">
    <text evidence="7">Single strand-specific metallo-endoribonuclease involved in late-stage 70S ribosome quality control and in maturation of the 3' terminus of the 16S rRNA.</text>
</comment>
<evidence type="ECO:0000256" key="3">
    <source>
        <dbReference type="ARBA" id="ARBA00022723"/>
    </source>
</evidence>
<dbReference type="GO" id="GO:0004222">
    <property type="term" value="F:metalloendopeptidase activity"/>
    <property type="evidence" value="ECO:0007669"/>
    <property type="project" value="InterPro"/>
</dbReference>
<keyword evidence="5 7" id="KW-0378">Hydrolase</keyword>
<keyword evidence="8" id="KW-0175">Coiled coil</keyword>
<evidence type="ECO:0000256" key="6">
    <source>
        <dbReference type="ARBA" id="ARBA00022833"/>
    </source>
</evidence>
<dbReference type="HAMAP" id="MF_00009">
    <property type="entry name" value="Endoribonucl_YbeY"/>
    <property type="match status" value="1"/>
</dbReference>
<keyword evidence="3 7" id="KW-0479">Metal-binding</keyword>
<keyword evidence="2 7" id="KW-0540">Nuclease</keyword>
<keyword evidence="4 7" id="KW-0255">Endonuclease</keyword>
<gene>
    <name evidence="7 9" type="primary">ybeY</name>
    <name evidence="9" type="ORF">ENV82_04975</name>
</gene>
<protein>
    <recommendedName>
        <fullName evidence="7">Endoribonuclease YbeY</fullName>
        <ecNumber evidence="7">3.1.-.-</ecNumber>
    </recommendedName>
</protein>
<dbReference type="PANTHER" id="PTHR46986">
    <property type="entry name" value="ENDORIBONUCLEASE YBEY, CHLOROPLASTIC"/>
    <property type="match status" value="1"/>
</dbReference>
<dbReference type="InterPro" id="IPR023091">
    <property type="entry name" value="MetalPrtase_cat_dom_sf_prd"/>
</dbReference>
<keyword evidence="7" id="KW-0690">Ribosome biogenesis</keyword>
<keyword evidence="7" id="KW-0698">rRNA processing</keyword>
<dbReference type="GO" id="GO:0006364">
    <property type="term" value="P:rRNA processing"/>
    <property type="evidence" value="ECO:0007669"/>
    <property type="project" value="UniProtKB-UniRule"/>
</dbReference>
<accession>A0A7C4YFI2</accession>
<dbReference type="PANTHER" id="PTHR46986:SF1">
    <property type="entry name" value="ENDORIBONUCLEASE YBEY, CHLOROPLASTIC"/>
    <property type="match status" value="1"/>
</dbReference>
<feature type="coiled-coil region" evidence="8">
    <location>
        <begin position="118"/>
        <end position="145"/>
    </location>
</feature>
<dbReference type="GO" id="GO:0005737">
    <property type="term" value="C:cytoplasm"/>
    <property type="evidence" value="ECO:0007669"/>
    <property type="project" value="UniProtKB-SubCell"/>
</dbReference>
<evidence type="ECO:0000256" key="2">
    <source>
        <dbReference type="ARBA" id="ARBA00022722"/>
    </source>
</evidence>
<evidence type="ECO:0000256" key="8">
    <source>
        <dbReference type="SAM" id="Coils"/>
    </source>
</evidence>
<comment type="similarity">
    <text evidence="1 7">Belongs to the endoribonuclease YbeY family.</text>
</comment>
<feature type="binding site" evidence="7">
    <location>
        <position position="123"/>
    </location>
    <ligand>
        <name>Zn(2+)</name>
        <dbReference type="ChEBI" id="CHEBI:29105"/>
        <note>catalytic</note>
    </ligand>
</feature>
<feature type="binding site" evidence="7">
    <location>
        <position position="117"/>
    </location>
    <ligand>
        <name>Zn(2+)</name>
        <dbReference type="ChEBI" id="CHEBI:29105"/>
        <note>catalytic</note>
    </ligand>
</feature>
<feature type="binding site" evidence="7">
    <location>
        <position position="113"/>
    </location>
    <ligand>
        <name>Zn(2+)</name>
        <dbReference type="ChEBI" id="CHEBI:29105"/>
        <note>catalytic</note>
    </ligand>
</feature>
<dbReference type="SUPFAM" id="SSF55486">
    <property type="entry name" value="Metalloproteases ('zincins'), catalytic domain"/>
    <property type="match status" value="1"/>
</dbReference>
<evidence type="ECO:0000313" key="9">
    <source>
        <dbReference type="EMBL" id="HGW60763.1"/>
    </source>
</evidence>
<name>A0A7C4YFI2_9BACT</name>
<evidence type="ECO:0000256" key="5">
    <source>
        <dbReference type="ARBA" id="ARBA00022801"/>
    </source>
</evidence>
<dbReference type="AlphaFoldDB" id="A0A7C4YFI2"/>
<evidence type="ECO:0000256" key="7">
    <source>
        <dbReference type="HAMAP-Rule" id="MF_00009"/>
    </source>
</evidence>
<keyword evidence="6 7" id="KW-0862">Zinc</keyword>
<dbReference type="GO" id="GO:0004521">
    <property type="term" value="F:RNA endonuclease activity"/>
    <property type="evidence" value="ECO:0007669"/>
    <property type="project" value="UniProtKB-UniRule"/>
</dbReference>
<dbReference type="EC" id="3.1.-.-" evidence="7"/>
<keyword evidence="7" id="KW-0963">Cytoplasm</keyword>
<dbReference type="EMBL" id="DTHV01000147">
    <property type="protein sequence ID" value="HGW60763.1"/>
    <property type="molecule type" value="Genomic_DNA"/>
</dbReference>
<dbReference type="Pfam" id="PF02130">
    <property type="entry name" value="YbeY"/>
    <property type="match status" value="1"/>
</dbReference>
<dbReference type="Gene3D" id="3.40.390.30">
    <property type="entry name" value="Metalloproteases ('zincins'), catalytic domain"/>
    <property type="match status" value="1"/>
</dbReference>
<comment type="caution">
    <text evidence="9">The sequence shown here is derived from an EMBL/GenBank/DDBJ whole genome shotgun (WGS) entry which is preliminary data.</text>
</comment>
<proteinExistence type="inferred from homology"/>
<dbReference type="InterPro" id="IPR002036">
    <property type="entry name" value="YbeY"/>
</dbReference>